<dbReference type="RefSeq" id="WP_117679997.1">
    <property type="nucleotide sequence ID" value="NZ_CATVZY010000008.1"/>
</dbReference>
<dbReference type="PANTHER" id="PTHR44846:SF1">
    <property type="entry name" value="MANNOSYL-D-GLYCERATE TRANSPORT_METABOLISM SYSTEM REPRESSOR MNGR-RELATED"/>
    <property type="match status" value="1"/>
</dbReference>
<keyword evidence="2" id="KW-0238">DNA-binding</keyword>
<dbReference type="Gene3D" id="1.10.10.10">
    <property type="entry name" value="Winged helix-like DNA-binding domain superfamily/Winged helix DNA-binding domain"/>
    <property type="match status" value="1"/>
</dbReference>
<protein>
    <submittedName>
        <fullName evidence="5">GntR family transcriptional regulator</fullName>
    </submittedName>
</protein>
<dbReference type="InterPro" id="IPR028978">
    <property type="entry name" value="Chorismate_lyase_/UTRA_dom_sf"/>
</dbReference>
<dbReference type="SMART" id="SM00866">
    <property type="entry name" value="UTRA"/>
    <property type="match status" value="1"/>
</dbReference>
<dbReference type="CDD" id="cd07377">
    <property type="entry name" value="WHTH_GntR"/>
    <property type="match status" value="1"/>
</dbReference>
<dbReference type="SUPFAM" id="SSF64288">
    <property type="entry name" value="Chorismate lyase-like"/>
    <property type="match status" value="1"/>
</dbReference>
<keyword evidence="3" id="KW-0804">Transcription</keyword>
<name>A0A3E4QQQ8_9ACTN</name>
<dbReference type="Gene3D" id="3.40.1410.10">
    <property type="entry name" value="Chorismate lyase-like"/>
    <property type="match status" value="1"/>
</dbReference>
<dbReference type="InterPro" id="IPR036388">
    <property type="entry name" value="WH-like_DNA-bd_sf"/>
</dbReference>
<proteinExistence type="predicted"/>
<evidence type="ECO:0000256" key="1">
    <source>
        <dbReference type="ARBA" id="ARBA00023015"/>
    </source>
</evidence>
<evidence type="ECO:0000256" key="3">
    <source>
        <dbReference type="ARBA" id="ARBA00023163"/>
    </source>
</evidence>
<dbReference type="PRINTS" id="PR00035">
    <property type="entry name" value="HTHGNTR"/>
</dbReference>
<dbReference type="Proteomes" id="UP000260943">
    <property type="component" value="Unassembled WGS sequence"/>
</dbReference>
<dbReference type="GO" id="GO:0003700">
    <property type="term" value="F:DNA-binding transcription factor activity"/>
    <property type="evidence" value="ECO:0007669"/>
    <property type="project" value="InterPro"/>
</dbReference>
<evidence type="ECO:0000313" key="6">
    <source>
        <dbReference type="Proteomes" id="UP000260943"/>
    </source>
</evidence>
<dbReference type="PROSITE" id="PS50949">
    <property type="entry name" value="HTH_GNTR"/>
    <property type="match status" value="1"/>
</dbReference>
<dbReference type="Pfam" id="PF00392">
    <property type="entry name" value="GntR"/>
    <property type="match status" value="1"/>
</dbReference>
<dbReference type="GO" id="GO:0045892">
    <property type="term" value="P:negative regulation of DNA-templated transcription"/>
    <property type="evidence" value="ECO:0007669"/>
    <property type="project" value="TreeGrafter"/>
</dbReference>
<comment type="caution">
    <text evidence="5">The sequence shown here is derived from an EMBL/GenBank/DDBJ whole genome shotgun (WGS) entry which is preliminary data.</text>
</comment>
<evidence type="ECO:0000256" key="2">
    <source>
        <dbReference type="ARBA" id="ARBA00023125"/>
    </source>
</evidence>
<dbReference type="AlphaFoldDB" id="A0A3E4QQQ8"/>
<dbReference type="EMBL" id="QSRJ01000010">
    <property type="protein sequence ID" value="RGL08386.1"/>
    <property type="molecule type" value="Genomic_DNA"/>
</dbReference>
<dbReference type="SUPFAM" id="SSF46785">
    <property type="entry name" value="Winged helix' DNA-binding domain"/>
    <property type="match status" value="1"/>
</dbReference>
<gene>
    <name evidence="5" type="ORF">DXC81_08375</name>
</gene>
<dbReference type="GO" id="GO:0003677">
    <property type="term" value="F:DNA binding"/>
    <property type="evidence" value="ECO:0007669"/>
    <property type="project" value="UniProtKB-KW"/>
</dbReference>
<keyword evidence="1" id="KW-0805">Transcription regulation</keyword>
<dbReference type="InterPro" id="IPR000524">
    <property type="entry name" value="Tscrpt_reg_HTH_GntR"/>
</dbReference>
<dbReference type="InterPro" id="IPR050679">
    <property type="entry name" value="Bact_HTH_transcr_reg"/>
</dbReference>
<evidence type="ECO:0000313" key="5">
    <source>
        <dbReference type="EMBL" id="RGL08386.1"/>
    </source>
</evidence>
<organism evidence="5 6">
    <name type="scientific">Collinsella tanakaei</name>
    <dbReference type="NCBI Taxonomy" id="626935"/>
    <lineage>
        <taxon>Bacteria</taxon>
        <taxon>Bacillati</taxon>
        <taxon>Actinomycetota</taxon>
        <taxon>Coriobacteriia</taxon>
        <taxon>Coriobacteriales</taxon>
        <taxon>Coriobacteriaceae</taxon>
        <taxon>Collinsella</taxon>
    </lineage>
</organism>
<dbReference type="PANTHER" id="PTHR44846">
    <property type="entry name" value="MANNOSYL-D-GLYCERATE TRANSPORT/METABOLISM SYSTEM REPRESSOR MNGR-RELATED"/>
    <property type="match status" value="1"/>
</dbReference>
<feature type="domain" description="HTH gntR-type" evidence="4">
    <location>
        <begin position="19"/>
        <end position="87"/>
    </location>
</feature>
<sequence>MMNALEELCRIPLDDTSPTPLYQQLKQRLLQLIAIGAFPEGTALPTEQQICEALGLSRATVRRCFQDLVDQGHVTRRRGKGTFPVATSAEGIDVMIGFSDEMAHAGKTPSSRLINFKKIKGGELVCRSLKVHTGTQLWQTRRLRLANNRPLRLETSYIPCEFCPSLTQNDVTSSLYAYLAEHARIIPARAEDIYEAVTLDAAEAKLLAVPTGAAALHCLRVSYDTYDRPFELSSVYARGDGYRLGISMDEHGTTLRRLC</sequence>
<dbReference type="SMART" id="SM00345">
    <property type="entry name" value="HTH_GNTR"/>
    <property type="match status" value="1"/>
</dbReference>
<accession>A0A3E4QQQ8</accession>
<dbReference type="InterPro" id="IPR036390">
    <property type="entry name" value="WH_DNA-bd_sf"/>
</dbReference>
<evidence type="ECO:0000259" key="4">
    <source>
        <dbReference type="PROSITE" id="PS50949"/>
    </source>
</evidence>
<dbReference type="Pfam" id="PF07702">
    <property type="entry name" value="UTRA"/>
    <property type="match status" value="1"/>
</dbReference>
<reference evidence="5 6" key="1">
    <citation type="submission" date="2018-08" db="EMBL/GenBank/DDBJ databases">
        <title>A genome reference for cultivated species of the human gut microbiota.</title>
        <authorList>
            <person name="Zou Y."/>
            <person name="Xue W."/>
            <person name="Luo G."/>
        </authorList>
    </citation>
    <scope>NUCLEOTIDE SEQUENCE [LARGE SCALE GENOMIC DNA]</scope>
    <source>
        <strain evidence="5 6">TF08-14</strain>
    </source>
</reference>
<dbReference type="InterPro" id="IPR011663">
    <property type="entry name" value="UTRA"/>
</dbReference>